<reference evidence="2" key="1">
    <citation type="submission" date="2013-12" db="EMBL/GenBank/DDBJ databases">
        <authorList>
            <person name="Omoto C.K."/>
            <person name="Sibley D."/>
            <person name="Venepally P."/>
            <person name="Hadjithomas M."/>
            <person name="Karamycheva S."/>
            <person name="Brunk B."/>
            <person name="Roos D."/>
            <person name="Caler E."/>
            <person name="Lorenzi H."/>
        </authorList>
    </citation>
    <scope>NUCLEOTIDE SEQUENCE</scope>
</reference>
<feature type="compositionally biased region" description="Low complexity" evidence="1">
    <location>
        <begin position="243"/>
        <end position="258"/>
    </location>
</feature>
<dbReference type="OrthoDB" id="6515429at2759"/>
<proteinExistence type="predicted"/>
<accession>A0A023AZ77</accession>
<feature type="compositionally biased region" description="Basic and acidic residues" evidence="1">
    <location>
        <begin position="214"/>
        <end position="236"/>
    </location>
</feature>
<sequence length="611" mass="68704">MEEEDKESYWTGTLNRLKAEEADQEIQYYLGVSGSHVPGVLAHQRALGRLIKLQRQIREERLRRLPAKLPQRNQIAGNTIAFKLYQNSDATADIAIEWAAAHNPPYDRQHRSAEPHHSRGPLYTDEPYSHELPYDPLPHDQQLGNGSMRRQPLGAYPDANYRASQDGAHQDGAYQDGAYRDGTYQDGAYRDGSYQDGVYQEGAYRDGSYKDASYHDASCRDPDHGASYEDQDHASYREGYIAGTYTRSGTSSYSRSGTPNEDVSAENRSFFGDQNEDSKTCSGRRRGHEPLYQSSAEASAEVEKERARSSSSRAAGNLSGANSCAHARDRAATCSAIIPHPDYERGEYRPVSAQWFEVSDVPERELRRRLQRGEIMPREEWVPSDDVQNRKVISASEAESRIDFGEKLRQEGADAMVAGKIQRANVLYTQGYNLLKHYVCENRDRDIELQELLAIFRRNKAVTHLKLKEYRACIATAKEGLIFDEHDGKLHYLLGRSLQHLGLLEEAIDAYKTIATDGFVDEEHRIAARVALKQAQTELRTANLKSGKVVKNYSAENAPLKKFLPAALSTGGPSKAPTRKESLKPIDPPMPPRRFLSLLQDLALAYTVNVH</sequence>
<evidence type="ECO:0000313" key="2">
    <source>
        <dbReference type="EMBL" id="EZG43952.1"/>
    </source>
</evidence>
<gene>
    <name evidence="2" type="ORF">GNI_155450</name>
</gene>
<dbReference type="AlphaFoldDB" id="A0A023AZ77"/>
<dbReference type="VEuPathDB" id="CryptoDB:GNI_155450"/>
<dbReference type="Proteomes" id="UP000019763">
    <property type="component" value="Unassembled WGS sequence"/>
</dbReference>
<feature type="compositionally biased region" description="Basic and acidic residues" evidence="1">
    <location>
        <begin position="105"/>
        <end position="117"/>
    </location>
</feature>
<dbReference type="EMBL" id="AFNH02001161">
    <property type="protein sequence ID" value="EZG43952.1"/>
    <property type="molecule type" value="Genomic_DNA"/>
</dbReference>
<keyword evidence="3" id="KW-1185">Reference proteome</keyword>
<organism evidence="2 3">
    <name type="scientific">Gregarina niphandrodes</name>
    <name type="common">Septate eugregarine</name>
    <dbReference type="NCBI Taxonomy" id="110365"/>
    <lineage>
        <taxon>Eukaryota</taxon>
        <taxon>Sar</taxon>
        <taxon>Alveolata</taxon>
        <taxon>Apicomplexa</taxon>
        <taxon>Conoidasida</taxon>
        <taxon>Gregarinasina</taxon>
        <taxon>Eugregarinorida</taxon>
        <taxon>Gregarinidae</taxon>
        <taxon>Gregarina</taxon>
    </lineage>
</organism>
<dbReference type="eggNOG" id="ENOG502QQ65">
    <property type="taxonomic scope" value="Eukaryota"/>
</dbReference>
<dbReference type="SUPFAM" id="SSF48452">
    <property type="entry name" value="TPR-like"/>
    <property type="match status" value="1"/>
</dbReference>
<feature type="region of interest" description="Disordered" evidence="1">
    <location>
        <begin position="105"/>
        <end position="194"/>
    </location>
</feature>
<dbReference type="InterPro" id="IPR050754">
    <property type="entry name" value="FKBP4/5/8-like"/>
</dbReference>
<evidence type="ECO:0000313" key="3">
    <source>
        <dbReference type="Proteomes" id="UP000019763"/>
    </source>
</evidence>
<name>A0A023AZ77_GRENI</name>
<dbReference type="RefSeq" id="XP_011132883.1">
    <property type="nucleotide sequence ID" value="XM_011134581.1"/>
</dbReference>
<evidence type="ECO:0000256" key="1">
    <source>
        <dbReference type="SAM" id="MobiDB-lite"/>
    </source>
</evidence>
<dbReference type="InterPro" id="IPR011990">
    <property type="entry name" value="TPR-like_helical_dom_sf"/>
</dbReference>
<comment type="caution">
    <text evidence="2">The sequence shown here is derived from an EMBL/GenBank/DDBJ whole genome shotgun (WGS) entry which is preliminary data.</text>
</comment>
<dbReference type="GeneID" id="22915376"/>
<feature type="region of interest" description="Disordered" evidence="1">
    <location>
        <begin position="214"/>
        <end position="322"/>
    </location>
</feature>
<dbReference type="PANTHER" id="PTHR46512:SF9">
    <property type="entry name" value="PEPTIDYLPROLYL ISOMERASE"/>
    <property type="match status" value="1"/>
</dbReference>
<dbReference type="Gene3D" id="1.25.40.10">
    <property type="entry name" value="Tetratricopeptide repeat domain"/>
    <property type="match status" value="1"/>
</dbReference>
<dbReference type="PANTHER" id="PTHR46512">
    <property type="entry name" value="PEPTIDYLPROLYL ISOMERASE"/>
    <property type="match status" value="1"/>
</dbReference>
<feature type="region of interest" description="Disordered" evidence="1">
    <location>
        <begin position="566"/>
        <end position="588"/>
    </location>
</feature>
<protein>
    <submittedName>
        <fullName evidence="2">Histidine-rich protein III</fullName>
    </submittedName>
</protein>